<dbReference type="AlphaFoldDB" id="A0A1Z4JHZ6"/>
<gene>
    <name evidence="2" type="ORF">NIES2135_32050</name>
</gene>
<feature type="transmembrane region" description="Helical" evidence="1">
    <location>
        <begin position="37"/>
        <end position="56"/>
    </location>
</feature>
<dbReference type="Proteomes" id="UP000217895">
    <property type="component" value="Chromosome"/>
</dbReference>
<evidence type="ECO:0000313" key="2">
    <source>
        <dbReference type="EMBL" id="BAY56374.1"/>
    </source>
</evidence>
<keyword evidence="1" id="KW-0812">Transmembrane</keyword>
<protein>
    <submittedName>
        <fullName evidence="2">Uncharacterized protein</fullName>
    </submittedName>
</protein>
<sequence length="59" mass="6554">MNQPSNSRATVYIVVLAMTAIVWILRGIGLLAFLPGFVLWILIFLSIILTIVNGLIEVR</sequence>
<reference evidence="2 3" key="1">
    <citation type="submission" date="2017-06" db="EMBL/GenBank/DDBJ databases">
        <title>Genome sequencing of cyanobaciteial culture collection at National Institute for Environmental Studies (NIES).</title>
        <authorList>
            <person name="Hirose Y."/>
            <person name="Shimura Y."/>
            <person name="Fujisawa T."/>
            <person name="Nakamura Y."/>
            <person name="Kawachi M."/>
        </authorList>
    </citation>
    <scope>NUCLEOTIDE SEQUENCE [LARGE SCALE GENOMIC DNA]</scope>
    <source>
        <strain evidence="2 3">NIES-2135</strain>
    </source>
</reference>
<evidence type="ECO:0000256" key="1">
    <source>
        <dbReference type="SAM" id="Phobius"/>
    </source>
</evidence>
<dbReference type="EMBL" id="AP018203">
    <property type="protein sequence ID" value="BAY56374.1"/>
    <property type="molecule type" value="Genomic_DNA"/>
</dbReference>
<evidence type="ECO:0000313" key="3">
    <source>
        <dbReference type="Proteomes" id="UP000217895"/>
    </source>
</evidence>
<accession>A0A1Z4JHZ6</accession>
<keyword evidence="1" id="KW-0472">Membrane</keyword>
<organism evidence="2 3">
    <name type="scientific">Leptolyngbya boryana NIES-2135</name>
    <dbReference type="NCBI Taxonomy" id="1973484"/>
    <lineage>
        <taxon>Bacteria</taxon>
        <taxon>Bacillati</taxon>
        <taxon>Cyanobacteriota</taxon>
        <taxon>Cyanophyceae</taxon>
        <taxon>Leptolyngbyales</taxon>
        <taxon>Leptolyngbyaceae</taxon>
        <taxon>Leptolyngbya group</taxon>
        <taxon>Leptolyngbya</taxon>
    </lineage>
</organism>
<keyword evidence="1" id="KW-1133">Transmembrane helix</keyword>
<keyword evidence="3" id="KW-1185">Reference proteome</keyword>
<feature type="transmembrane region" description="Helical" evidence="1">
    <location>
        <begin position="12"/>
        <end position="31"/>
    </location>
</feature>
<proteinExistence type="predicted"/>
<name>A0A1Z4JHZ6_LEPBY</name>